<evidence type="ECO:0000256" key="1">
    <source>
        <dbReference type="SAM" id="MobiDB-lite"/>
    </source>
</evidence>
<reference evidence="2 3" key="1">
    <citation type="journal article" date="2015" name="Environ. Microbiol.">
        <title>Metagenome sequence of Elaphomyces granulatus from sporocarp tissue reveals Ascomycota ectomycorrhizal fingerprints of genome expansion and a Proteobacteria-rich microbiome.</title>
        <authorList>
            <person name="Quandt C.A."/>
            <person name="Kohler A."/>
            <person name="Hesse C.N."/>
            <person name="Sharpton T.J."/>
            <person name="Martin F."/>
            <person name="Spatafora J.W."/>
        </authorList>
    </citation>
    <scope>NUCLEOTIDE SEQUENCE [LARGE SCALE GENOMIC DNA]</scope>
    <source>
        <strain evidence="2 3">OSC145934</strain>
    </source>
</reference>
<dbReference type="EMBL" id="NPHW01002484">
    <property type="protein sequence ID" value="OXV11381.1"/>
    <property type="molecule type" value="Genomic_DNA"/>
</dbReference>
<accession>A0A232M4P1</accession>
<comment type="caution">
    <text evidence="2">The sequence shown here is derived from an EMBL/GenBank/DDBJ whole genome shotgun (WGS) entry which is preliminary data.</text>
</comment>
<dbReference type="AlphaFoldDB" id="A0A232M4P1"/>
<dbReference type="Proteomes" id="UP000243515">
    <property type="component" value="Unassembled WGS sequence"/>
</dbReference>
<dbReference type="PANTHER" id="PTHR38436">
    <property type="entry name" value="POLYKETIDE CYCLASE SNOAL-LIKE DOMAIN"/>
    <property type="match status" value="1"/>
</dbReference>
<name>A0A232M4P1_9EURO</name>
<dbReference type="InterPro" id="IPR032710">
    <property type="entry name" value="NTF2-like_dom_sf"/>
</dbReference>
<feature type="compositionally biased region" description="Basic and acidic residues" evidence="1">
    <location>
        <begin position="376"/>
        <end position="390"/>
    </location>
</feature>
<evidence type="ECO:0000313" key="3">
    <source>
        <dbReference type="Proteomes" id="UP000243515"/>
    </source>
</evidence>
<proteinExistence type="predicted"/>
<dbReference type="InterPro" id="IPR009959">
    <property type="entry name" value="Cyclase_SnoaL-like"/>
</dbReference>
<feature type="compositionally biased region" description="Basic and acidic residues" evidence="1">
    <location>
        <begin position="412"/>
        <end position="423"/>
    </location>
</feature>
<dbReference type="OrthoDB" id="5440at2759"/>
<gene>
    <name evidence="2" type="ORF">Egran_00858</name>
</gene>
<keyword evidence="3" id="KW-1185">Reference proteome</keyword>
<dbReference type="Gene3D" id="3.10.450.50">
    <property type="match status" value="1"/>
</dbReference>
<evidence type="ECO:0008006" key="4">
    <source>
        <dbReference type="Google" id="ProtNLM"/>
    </source>
</evidence>
<dbReference type="PANTHER" id="PTHR38436:SF3">
    <property type="entry name" value="CARBOXYMETHYLENEBUTENOLIDASE-RELATED"/>
    <property type="match status" value="1"/>
</dbReference>
<dbReference type="SUPFAM" id="SSF54427">
    <property type="entry name" value="NTF2-like"/>
    <property type="match status" value="1"/>
</dbReference>
<organism evidence="2 3">
    <name type="scientific">Elaphomyces granulatus</name>
    <dbReference type="NCBI Taxonomy" id="519963"/>
    <lineage>
        <taxon>Eukaryota</taxon>
        <taxon>Fungi</taxon>
        <taxon>Dikarya</taxon>
        <taxon>Ascomycota</taxon>
        <taxon>Pezizomycotina</taxon>
        <taxon>Eurotiomycetes</taxon>
        <taxon>Eurotiomycetidae</taxon>
        <taxon>Eurotiales</taxon>
        <taxon>Elaphomycetaceae</taxon>
        <taxon>Elaphomyces</taxon>
    </lineage>
</organism>
<protein>
    <recommendedName>
        <fullName evidence="4">SnoaL-like domain-containing protein</fullName>
    </recommendedName>
</protein>
<evidence type="ECO:0000313" key="2">
    <source>
        <dbReference type="EMBL" id="OXV11381.1"/>
    </source>
</evidence>
<dbReference type="GO" id="GO:0030638">
    <property type="term" value="P:polyketide metabolic process"/>
    <property type="evidence" value="ECO:0007669"/>
    <property type="project" value="InterPro"/>
</dbReference>
<feature type="region of interest" description="Disordered" evidence="1">
    <location>
        <begin position="371"/>
        <end position="431"/>
    </location>
</feature>
<sequence length="431" mass="48235">MATISINTGNQGFLANSFVQHSNPARLCISAETEDFDTETLLNWQNEGFEIAYVPYGDGGKEYLSRLNPRLNALIAYYPTNIPDPRTRFPPTIRVLVHLAGSTVDVTTIPQLLGRQGKRRIITKQIEPGIGTGERLNLSYLSYTYEFSQPGFAEHDLDEYDRVSDELAWTRTLDVLRKAFRKDADLEKPWDGNQEGKYFKSNITNTMETYVSHKHPSVAYAPTLKGGVGANASRRFYQEEFLQPKQPSMRLRLLSRTIGADRVADELYIIFDHTQEMPWILPGVPPTNKRVEIILISIVSLKAGKLYSEHVYWDQASVLVQIGLLDPQRVADGFEGVKSLPVVGREGPRRILHEHPARGPEYHERLAYATDATATDVEKSTERPKSEVKGKGKAVANGNSPGEADQVENTSDDVKQNQAHVEDGPIGENEA</sequence>